<dbReference type="OrthoDB" id="2442217at2759"/>
<dbReference type="AlphaFoldDB" id="A0A9N9N374"/>
<protein>
    <submittedName>
        <fullName evidence="1">13967_t:CDS:1</fullName>
    </submittedName>
</protein>
<name>A0A9N9N374_9GLOM</name>
<organism evidence="1 2">
    <name type="scientific">Cetraspora pellucida</name>
    <dbReference type="NCBI Taxonomy" id="1433469"/>
    <lineage>
        <taxon>Eukaryota</taxon>
        <taxon>Fungi</taxon>
        <taxon>Fungi incertae sedis</taxon>
        <taxon>Mucoromycota</taxon>
        <taxon>Glomeromycotina</taxon>
        <taxon>Glomeromycetes</taxon>
        <taxon>Diversisporales</taxon>
        <taxon>Gigasporaceae</taxon>
        <taxon>Cetraspora</taxon>
    </lineage>
</organism>
<dbReference type="EMBL" id="CAJVQA010010576">
    <property type="protein sequence ID" value="CAG8698290.1"/>
    <property type="molecule type" value="Genomic_DNA"/>
</dbReference>
<proteinExistence type="predicted"/>
<sequence>MSHGVFGCKTFAVFKIFWFCHSSCILKEVLRTITLRIDKIMQNFSIVEILDIILDVEILDVILDVNNSSQFSQGFLLLDYSQDKLQEDLINVKDMISLDDEKEYENNPIFNLKQSLYKESAKGLQKLIGVWKIDKDAANNVNKELYYFDVCLRHFNYDQNTVYSKNLKDKCLTEKSKADPECTAMHLGDTKTTLLYFAKLIEIVAYSENNIIKKNILQNLISCIENFNLDLSSASSSKLLSLFVVNTILKIKKIDFSKQQLIQKSKKYKEFRKSLALEVLKLHTSLAYYKSILESPDSLQQYYEVIPKCLTSLFDSLIHTLLFQKYKIVRQKQKECKSIITEFDKSEIVKSTAYLSSIILTTFEMPNINIAPLASDVELCRKNPFVEKWLMTEYLIEFTIDEINIALKEAVESRCKTSPNVIILEAGPAPNSNLAVHKTCKIYIEDLNLNQEDSLDIAYNKLVNTLYKAITSNEPKKHPLFEISSQLTSAEYECIFNYYNKKLVRITRIIKQDILKIEKCDTRGQRSKDLVPYYIEKKAAKSKK</sequence>
<comment type="caution">
    <text evidence="1">The sequence shown here is derived from an EMBL/GenBank/DDBJ whole genome shotgun (WGS) entry which is preliminary data.</text>
</comment>
<reference evidence="1" key="1">
    <citation type="submission" date="2021-06" db="EMBL/GenBank/DDBJ databases">
        <authorList>
            <person name="Kallberg Y."/>
            <person name="Tangrot J."/>
            <person name="Rosling A."/>
        </authorList>
    </citation>
    <scope>NUCLEOTIDE SEQUENCE</scope>
    <source>
        <strain evidence="1">FL966</strain>
    </source>
</reference>
<gene>
    <name evidence="1" type="ORF">CPELLU_LOCUS11677</name>
</gene>
<evidence type="ECO:0000313" key="1">
    <source>
        <dbReference type="EMBL" id="CAG8698290.1"/>
    </source>
</evidence>
<evidence type="ECO:0000313" key="2">
    <source>
        <dbReference type="Proteomes" id="UP000789759"/>
    </source>
</evidence>
<accession>A0A9N9N374</accession>
<keyword evidence="2" id="KW-1185">Reference proteome</keyword>
<dbReference type="Proteomes" id="UP000789759">
    <property type="component" value="Unassembled WGS sequence"/>
</dbReference>